<dbReference type="GO" id="GO:0043709">
    <property type="term" value="P:cell adhesion involved in single-species biofilm formation"/>
    <property type="evidence" value="ECO:0007669"/>
    <property type="project" value="TreeGrafter"/>
</dbReference>
<dbReference type="InterPro" id="IPR048442">
    <property type="entry name" value="DosC_2nd"/>
</dbReference>
<keyword evidence="7" id="KW-0808">Transferase</keyword>
<name>A0A3N5DXB5_9ENTR</name>
<evidence type="ECO:0000256" key="6">
    <source>
        <dbReference type="ARBA" id="ARBA00022617"/>
    </source>
</evidence>
<dbReference type="InterPro" id="IPR044398">
    <property type="entry name" value="Globin-sensor_dom"/>
</dbReference>
<evidence type="ECO:0000256" key="14">
    <source>
        <dbReference type="ARBA" id="ARBA00034247"/>
    </source>
</evidence>
<comment type="caution">
    <text evidence="16">The sequence shown here is derived from an EMBL/GenBank/DDBJ whole genome shotgun (WGS) entry which is preliminary data.</text>
</comment>
<dbReference type="AlphaFoldDB" id="A0A3N5DXB5"/>
<comment type="catalytic activity">
    <reaction evidence="14">
        <text>2 GTP = 3',3'-c-di-GMP + 2 diphosphate</text>
        <dbReference type="Rhea" id="RHEA:24898"/>
        <dbReference type="ChEBI" id="CHEBI:33019"/>
        <dbReference type="ChEBI" id="CHEBI:37565"/>
        <dbReference type="ChEBI" id="CHEBI:58805"/>
        <dbReference type="EC" id="2.7.7.65"/>
    </reaction>
</comment>
<evidence type="ECO:0000256" key="11">
    <source>
        <dbReference type="ARBA" id="ARBA00023004"/>
    </source>
</evidence>
<keyword evidence="11" id="KW-0408">Iron</keyword>
<comment type="pathway">
    <text evidence="3">Purine metabolism; 3',5'-cyclic di-GMP biosynthesis.</text>
</comment>
<dbReference type="OrthoDB" id="9812260at2"/>
<dbReference type="InterPro" id="IPR012292">
    <property type="entry name" value="Globin/Proto"/>
</dbReference>
<dbReference type="CDD" id="cd14757">
    <property type="entry name" value="GS_EcDosC-like_GGDEF"/>
    <property type="match status" value="1"/>
</dbReference>
<evidence type="ECO:0000256" key="5">
    <source>
        <dbReference type="ARBA" id="ARBA00015125"/>
    </source>
</evidence>
<evidence type="ECO:0000259" key="15">
    <source>
        <dbReference type="PROSITE" id="PS50887"/>
    </source>
</evidence>
<dbReference type="PANTHER" id="PTHR45138">
    <property type="entry name" value="REGULATORY COMPONENTS OF SENSORY TRANSDUCTION SYSTEM"/>
    <property type="match status" value="1"/>
</dbReference>
<feature type="domain" description="GGDEF" evidence="15">
    <location>
        <begin position="328"/>
        <end position="461"/>
    </location>
</feature>
<evidence type="ECO:0000313" key="16">
    <source>
        <dbReference type="EMBL" id="RPH26889.1"/>
    </source>
</evidence>
<keyword evidence="17" id="KW-1185">Reference proteome</keyword>
<dbReference type="Pfam" id="PF00990">
    <property type="entry name" value="GGDEF"/>
    <property type="match status" value="1"/>
</dbReference>
<dbReference type="SUPFAM" id="SSF46458">
    <property type="entry name" value="Globin-like"/>
    <property type="match status" value="1"/>
</dbReference>
<dbReference type="Pfam" id="PF21118">
    <property type="entry name" value="DosC_2nd"/>
    <property type="match status" value="1"/>
</dbReference>
<keyword evidence="8" id="KW-0479">Metal-binding</keyword>
<dbReference type="Proteomes" id="UP000268615">
    <property type="component" value="Unassembled WGS sequence"/>
</dbReference>
<keyword evidence="12" id="KW-0342">GTP-binding</keyword>
<proteinExistence type="predicted"/>
<dbReference type="InterPro" id="IPR000160">
    <property type="entry name" value="GGDEF_dom"/>
</dbReference>
<dbReference type="GO" id="GO:0005525">
    <property type="term" value="F:GTP binding"/>
    <property type="evidence" value="ECO:0007669"/>
    <property type="project" value="UniProtKB-KW"/>
</dbReference>
<dbReference type="GO" id="GO:0005886">
    <property type="term" value="C:plasma membrane"/>
    <property type="evidence" value="ECO:0007669"/>
    <property type="project" value="TreeGrafter"/>
</dbReference>
<dbReference type="GO" id="GO:0052621">
    <property type="term" value="F:diguanylate cyclase activity"/>
    <property type="evidence" value="ECO:0007669"/>
    <property type="project" value="UniProtKB-EC"/>
</dbReference>
<evidence type="ECO:0000256" key="9">
    <source>
        <dbReference type="ARBA" id="ARBA00022741"/>
    </source>
</evidence>
<comment type="cofactor">
    <cofactor evidence="2">
        <name>heme</name>
        <dbReference type="ChEBI" id="CHEBI:30413"/>
    </cofactor>
</comment>
<evidence type="ECO:0000256" key="10">
    <source>
        <dbReference type="ARBA" id="ARBA00022842"/>
    </source>
</evidence>
<dbReference type="UniPathway" id="UPA00599"/>
<dbReference type="GO" id="GO:0046872">
    <property type="term" value="F:metal ion binding"/>
    <property type="evidence" value="ECO:0007669"/>
    <property type="project" value="UniProtKB-KW"/>
</dbReference>
<evidence type="ECO:0000256" key="3">
    <source>
        <dbReference type="ARBA" id="ARBA00004665"/>
    </source>
</evidence>
<evidence type="ECO:0000313" key="17">
    <source>
        <dbReference type="Proteomes" id="UP000268615"/>
    </source>
</evidence>
<protein>
    <recommendedName>
        <fullName evidence="5">Diguanylate cyclase DosC</fullName>
        <ecNumber evidence="4">2.7.7.65</ecNumber>
    </recommendedName>
    <alternativeName>
        <fullName evidence="13">Direct oxygen-sensing cyclase</fullName>
    </alternativeName>
</protein>
<evidence type="ECO:0000256" key="13">
    <source>
        <dbReference type="ARBA" id="ARBA00029839"/>
    </source>
</evidence>
<keyword evidence="10" id="KW-0460">Magnesium</keyword>
<dbReference type="CDD" id="cd01949">
    <property type="entry name" value="GGDEF"/>
    <property type="match status" value="1"/>
</dbReference>
<sequence length="467" mass="53755">MKNTQPVNYDVIKNEWQLLINKTNTATHQTLIALSDEEIGSLVDAYYQYMLQDEKAQLFLSTSQVEERLSASMINWLRKVLGSSREDLSELIAHQRKVGEVHARIGLPIELVARGARKLKYELFQLLLSKAQLTAAEINQAIFFSGMAIDSAIEVMTVAFTPSHQKMMHDQEHFRLLTVYDDMSVERERQLGALKDWENQFIYNVATELPFEERVLLSDSEFGLWFSHKGQHIFRQPDLIHKIDSLIQKIDRLIATEFANDSADMLSRIHLLRLLRQDVEQVNMILSSIFEEIVKSENGKDPLTRLLTRRFIPTIMRREIALSIGSGKSFTIALLDIDYFKQINDSYGHSVGDNTLKSIAVWLHEHVRSSDYVFRYGGEEFMLLLVETPLAQAQTLMERLRNDIASQVIEVDVNTSFNITISAGLAEFDNHPDYQWLINKADKMLYQAKNNGRNRIESYSLGIEHTL</sequence>
<dbReference type="PROSITE" id="PS50887">
    <property type="entry name" value="GGDEF"/>
    <property type="match status" value="1"/>
</dbReference>
<evidence type="ECO:0000256" key="12">
    <source>
        <dbReference type="ARBA" id="ARBA00023134"/>
    </source>
</evidence>
<dbReference type="PANTHER" id="PTHR45138:SF9">
    <property type="entry name" value="DIGUANYLATE CYCLASE DGCM-RELATED"/>
    <property type="match status" value="1"/>
</dbReference>
<keyword evidence="6" id="KW-0349">Heme</keyword>
<dbReference type="InterPro" id="IPR029787">
    <property type="entry name" value="Nucleotide_cyclase"/>
</dbReference>
<dbReference type="NCBIfam" id="TIGR00254">
    <property type="entry name" value="GGDEF"/>
    <property type="match status" value="1"/>
</dbReference>
<dbReference type="FunFam" id="3.30.70.270:FF:000001">
    <property type="entry name" value="Diguanylate cyclase domain protein"/>
    <property type="match status" value="1"/>
</dbReference>
<dbReference type="InterPro" id="IPR043128">
    <property type="entry name" value="Rev_trsase/Diguanyl_cyclase"/>
</dbReference>
<dbReference type="SUPFAM" id="SSF55073">
    <property type="entry name" value="Nucleotide cyclase"/>
    <property type="match status" value="1"/>
</dbReference>
<dbReference type="InterPro" id="IPR039435">
    <property type="entry name" value="DosC_GS"/>
</dbReference>
<accession>A0A3N5DXB5</accession>
<dbReference type="GO" id="GO:0019825">
    <property type="term" value="F:oxygen binding"/>
    <property type="evidence" value="ECO:0007669"/>
    <property type="project" value="InterPro"/>
</dbReference>
<organism evidence="16 17">
    <name type="scientific">Buttiauxella warmboldiae</name>
    <dbReference type="NCBI Taxonomy" id="82993"/>
    <lineage>
        <taxon>Bacteria</taxon>
        <taxon>Pseudomonadati</taxon>
        <taxon>Pseudomonadota</taxon>
        <taxon>Gammaproteobacteria</taxon>
        <taxon>Enterobacterales</taxon>
        <taxon>Enterobacteriaceae</taxon>
        <taxon>Buttiauxella</taxon>
    </lineage>
</organism>
<dbReference type="EC" id="2.7.7.65" evidence="4"/>
<comment type="cofactor">
    <cofactor evidence="1">
        <name>Mg(2+)</name>
        <dbReference type="ChEBI" id="CHEBI:18420"/>
    </cofactor>
</comment>
<evidence type="ECO:0000256" key="1">
    <source>
        <dbReference type="ARBA" id="ARBA00001946"/>
    </source>
</evidence>
<dbReference type="GO" id="GO:0020037">
    <property type="term" value="F:heme binding"/>
    <property type="evidence" value="ECO:0007669"/>
    <property type="project" value="InterPro"/>
</dbReference>
<dbReference type="GO" id="GO:1902201">
    <property type="term" value="P:negative regulation of bacterial-type flagellum-dependent cell motility"/>
    <property type="evidence" value="ECO:0007669"/>
    <property type="project" value="TreeGrafter"/>
</dbReference>
<evidence type="ECO:0000256" key="2">
    <source>
        <dbReference type="ARBA" id="ARBA00001971"/>
    </source>
</evidence>
<dbReference type="EMBL" id="RPOH01000042">
    <property type="protein sequence ID" value="RPH26889.1"/>
    <property type="molecule type" value="Genomic_DNA"/>
</dbReference>
<dbReference type="SMART" id="SM00267">
    <property type="entry name" value="GGDEF"/>
    <property type="match status" value="1"/>
</dbReference>
<gene>
    <name evidence="16" type="ORF">EHN07_11570</name>
</gene>
<reference evidence="16 17" key="1">
    <citation type="submission" date="2018-11" db="EMBL/GenBank/DDBJ databases">
        <title>Draft genome sequence of Buttiauxella warmboldiae CCUG 35512.</title>
        <authorList>
            <person name="Salva-Serra F."/>
            <person name="Marathe N."/>
            <person name="Moore E."/>
            <person name="Svensson L."/>
            <person name="Engstrom-Jakobsson H."/>
        </authorList>
    </citation>
    <scope>NUCLEOTIDE SEQUENCE [LARGE SCALE GENOMIC DNA]</scope>
    <source>
        <strain evidence="16 17">CCUG 35512</strain>
    </source>
</reference>
<evidence type="ECO:0000256" key="7">
    <source>
        <dbReference type="ARBA" id="ARBA00022679"/>
    </source>
</evidence>
<dbReference type="InterPro" id="IPR009050">
    <property type="entry name" value="Globin-like_sf"/>
</dbReference>
<dbReference type="Pfam" id="PF11563">
    <property type="entry name" value="Protoglobin"/>
    <property type="match status" value="1"/>
</dbReference>
<evidence type="ECO:0000256" key="4">
    <source>
        <dbReference type="ARBA" id="ARBA00012528"/>
    </source>
</evidence>
<dbReference type="Gene3D" id="3.30.70.270">
    <property type="match status" value="1"/>
</dbReference>
<evidence type="ECO:0000256" key="8">
    <source>
        <dbReference type="ARBA" id="ARBA00022723"/>
    </source>
</evidence>
<dbReference type="RefSeq" id="WP_124024286.1">
    <property type="nucleotide sequence ID" value="NZ_RPOH01000042.1"/>
</dbReference>
<dbReference type="InterPro" id="IPR050469">
    <property type="entry name" value="Diguanylate_Cyclase"/>
</dbReference>
<dbReference type="Gene3D" id="1.10.490.10">
    <property type="entry name" value="Globins"/>
    <property type="match status" value="1"/>
</dbReference>
<keyword evidence="9" id="KW-0547">Nucleotide-binding</keyword>